<organism evidence="1">
    <name type="scientific">marine sediment metagenome</name>
    <dbReference type="NCBI Taxonomy" id="412755"/>
    <lineage>
        <taxon>unclassified sequences</taxon>
        <taxon>metagenomes</taxon>
        <taxon>ecological metagenomes</taxon>
    </lineage>
</organism>
<proteinExistence type="predicted"/>
<accession>X0VG27</accession>
<comment type="caution">
    <text evidence="1">The sequence shown here is derived from an EMBL/GenBank/DDBJ whole genome shotgun (WGS) entry which is preliminary data.</text>
</comment>
<name>X0VG27_9ZZZZ</name>
<reference evidence="1" key="1">
    <citation type="journal article" date="2014" name="Front. Microbiol.">
        <title>High frequency of phylogenetically diverse reductive dehalogenase-homologous genes in deep subseafloor sedimentary metagenomes.</title>
        <authorList>
            <person name="Kawai M."/>
            <person name="Futagami T."/>
            <person name="Toyoda A."/>
            <person name="Takaki Y."/>
            <person name="Nishi S."/>
            <person name="Hori S."/>
            <person name="Arai W."/>
            <person name="Tsubouchi T."/>
            <person name="Morono Y."/>
            <person name="Uchiyama I."/>
            <person name="Ito T."/>
            <person name="Fujiyama A."/>
            <person name="Inagaki F."/>
            <person name="Takami H."/>
        </authorList>
    </citation>
    <scope>NUCLEOTIDE SEQUENCE</scope>
    <source>
        <strain evidence="1">Expedition CK06-06</strain>
    </source>
</reference>
<sequence>MLIFTVNSERFLQESLIHINSTKNKHVEWYIDSKGIMHMYIITNLSTAYYYSSSTKTLPETIRLLISAKGAVTGILDDEEDKNVSISDDSLAGIARNLRLNQTF</sequence>
<gene>
    <name evidence="1" type="ORF">S01H1_46891</name>
</gene>
<dbReference type="AlphaFoldDB" id="X0VG27"/>
<protein>
    <submittedName>
        <fullName evidence="1">Uncharacterized protein</fullName>
    </submittedName>
</protein>
<evidence type="ECO:0000313" key="1">
    <source>
        <dbReference type="EMBL" id="GAG17260.1"/>
    </source>
</evidence>
<dbReference type="EMBL" id="BARS01030043">
    <property type="protein sequence ID" value="GAG17260.1"/>
    <property type="molecule type" value="Genomic_DNA"/>
</dbReference>